<dbReference type="PROSITE" id="PS50075">
    <property type="entry name" value="CARRIER"/>
    <property type="match status" value="1"/>
</dbReference>
<dbReference type="PANTHER" id="PTHR43767:SF1">
    <property type="entry name" value="NONRIBOSOMAL PEPTIDE SYNTHASE PES1 (EUROFUNG)-RELATED"/>
    <property type="match status" value="1"/>
</dbReference>
<accession>A0A1G5Q176</accession>
<dbReference type="InterPro" id="IPR045851">
    <property type="entry name" value="AMP-bd_C_sf"/>
</dbReference>
<dbReference type="Pfam" id="PF00550">
    <property type="entry name" value="PP-binding"/>
    <property type="match status" value="1"/>
</dbReference>
<dbReference type="SUPFAM" id="SSF47336">
    <property type="entry name" value="ACP-like"/>
    <property type="match status" value="1"/>
</dbReference>
<dbReference type="Pfam" id="PF13193">
    <property type="entry name" value="AMP-binding_C"/>
    <property type="match status" value="1"/>
</dbReference>
<dbReference type="InterPro" id="IPR050237">
    <property type="entry name" value="ATP-dep_AMP-bd_enzyme"/>
</dbReference>
<dbReference type="InterPro" id="IPR025110">
    <property type="entry name" value="AMP-bd_C"/>
</dbReference>
<reference evidence="2 3" key="1">
    <citation type="submission" date="2016-10" db="EMBL/GenBank/DDBJ databases">
        <authorList>
            <person name="de Groot N.N."/>
        </authorList>
    </citation>
    <scope>NUCLEOTIDE SEQUENCE [LARGE SCALE GENOMIC DNA]</scope>
    <source>
        <strain evidence="2 3">HLD2</strain>
    </source>
</reference>
<evidence type="ECO:0000259" key="1">
    <source>
        <dbReference type="PROSITE" id="PS50075"/>
    </source>
</evidence>
<dbReference type="InterPro" id="IPR020845">
    <property type="entry name" value="AMP-binding_CS"/>
</dbReference>
<dbReference type="PROSITE" id="PS00455">
    <property type="entry name" value="AMP_BINDING"/>
    <property type="match status" value="1"/>
</dbReference>
<organism evidence="2 3">
    <name type="scientific">Thiohalomonas denitrificans</name>
    <dbReference type="NCBI Taxonomy" id="415747"/>
    <lineage>
        <taxon>Bacteria</taxon>
        <taxon>Pseudomonadati</taxon>
        <taxon>Pseudomonadota</taxon>
        <taxon>Gammaproteobacteria</taxon>
        <taxon>Thiohalomonadales</taxon>
        <taxon>Thiohalomonadaceae</taxon>
        <taxon>Thiohalomonas</taxon>
    </lineage>
</organism>
<dbReference type="InterPro" id="IPR000873">
    <property type="entry name" value="AMP-dep_synth/lig_dom"/>
</dbReference>
<dbReference type="InterPro" id="IPR009081">
    <property type="entry name" value="PP-bd_ACP"/>
</dbReference>
<dbReference type="Gene3D" id="3.40.50.12780">
    <property type="entry name" value="N-terminal domain of ligase-like"/>
    <property type="match status" value="1"/>
</dbReference>
<dbReference type="CDD" id="cd07989">
    <property type="entry name" value="LPLAT_AGPAT-like"/>
    <property type="match status" value="1"/>
</dbReference>
<dbReference type="InterPro" id="IPR002123">
    <property type="entry name" value="Plipid/glycerol_acylTrfase"/>
</dbReference>
<dbReference type="AlphaFoldDB" id="A0A1G5Q176"/>
<dbReference type="Gene3D" id="3.30.300.30">
    <property type="match status" value="1"/>
</dbReference>
<dbReference type="Pfam" id="PF00501">
    <property type="entry name" value="AMP-binding"/>
    <property type="match status" value="1"/>
</dbReference>
<evidence type="ECO:0000313" key="3">
    <source>
        <dbReference type="Proteomes" id="UP000199648"/>
    </source>
</evidence>
<dbReference type="SUPFAM" id="SSF69593">
    <property type="entry name" value="Glycerol-3-phosphate (1)-acyltransferase"/>
    <property type="match status" value="1"/>
</dbReference>
<dbReference type="STRING" id="415747.SAMN03097708_01160"/>
<dbReference type="GO" id="GO:0016746">
    <property type="term" value="F:acyltransferase activity"/>
    <property type="evidence" value="ECO:0007669"/>
    <property type="project" value="InterPro"/>
</dbReference>
<dbReference type="EMBL" id="FMWD01000003">
    <property type="protein sequence ID" value="SCZ55604.1"/>
    <property type="molecule type" value="Genomic_DNA"/>
</dbReference>
<dbReference type="Pfam" id="PF01553">
    <property type="entry name" value="Acyltransferase"/>
    <property type="match status" value="1"/>
</dbReference>
<name>A0A1G5Q176_9GAMM</name>
<feature type="domain" description="Carrier" evidence="1">
    <location>
        <begin position="543"/>
        <end position="619"/>
    </location>
</feature>
<dbReference type="Gene3D" id="1.10.1200.10">
    <property type="entry name" value="ACP-like"/>
    <property type="match status" value="1"/>
</dbReference>
<dbReference type="InterPro" id="IPR042099">
    <property type="entry name" value="ANL_N_sf"/>
</dbReference>
<sequence>MDTLAPLFASIEEADDRPVLVTFETGKQETLSGREFTHAVESEASRLIRDLGAGPDRRFAVFAAPSARSVIASLAVLRSGATLVPVDTQFTDETLTSVLDDADLAAVWCDSRRCSRLKALRPDLARLPVEAPAPDAGGDSEFPARTPENPAALFYTSGTTGPPKGVPLSERNLAYQFDVLKNSGLVGPGDRLLLPLPLHHVYPLVIGVLVPLALGLSVVLPRSLTGREVLHAAAESGATVMIGVPRLYRALLEGLERRGGVLLKVAGEICYRIRSTTGISAGRLLLAPVHRRVGPQLRLFASGGAPLSPETALRLEGLGWDVAIGYGLTETSPLLTINQGRSPHPESVGSALPGTDLRVTEGELQARGPGVFAGYRHLPDKSREAFAEGGWFRTGDLARIDEEGYVYITGRASTVLVTEGGKNIQPDEVETAYESHPAIREIAVLQKESRLVAVVVPESAALHDGGDSEEVLRGAINRISGQLPSYQRIADFAITREPLPRTRLGKLRRHLLQERYRQAREGLAEPVARPMTPEEMPDADLALLDSDQARQVWELLTERYPDRRLTPDANLQLDLGIDSMEWLDLGLEISRRTGVELDESQTSALESVRDLLELMTETESSTPMGEQRSTPQRVLTRRDQHWLQPLSPPGAALAGFLHRIDRMVAERWFDLSVEGAPPPPAQVLFAPNHISHLDPFMLAAALGPEQMRRTFWAGWTGAAFRNPFTRVIARLGQAIPVDQRSARTSLALAEAVLKRGYNLVWFPEGVRSRNGRMQPFRKGVGHLLDHTPVTVLPVVVRGTYEAMPPDRKLPRRHPVQLCFASPVEVDQLDREGTGDQRPERITQALQQRMRKLLQEE</sequence>
<dbReference type="GO" id="GO:0016878">
    <property type="term" value="F:acid-thiol ligase activity"/>
    <property type="evidence" value="ECO:0007669"/>
    <property type="project" value="UniProtKB-ARBA"/>
</dbReference>
<dbReference type="RefSeq" id="WP_092993827.1">
    <property type="nucleotide sequence ID" value="NZ_FMWD01000003.1"/>
</dbReference>
<proteinExistence type="predicted"/>
<dbReference type="PANTHER" id="PTHR43767">
    <property type="entry name" value="LONG-CHAIN-FATTY-ACID--COA LIGASE"/>
    <property type="match status" value="1"/>
</dbReference>
<gene>
    <name evidence="2" type="ORF">SAMN03097708_01160</name>
</gene>
<protein>
    <submittedName>
        <fullName evidence="2">Long-chain acyl-CoA synthetase</fullName>
    </submittedName>
</protein>
<dbReference type="SUPFAM" id="SSF56801">
    <property type="entry name" value="Acetyl-CoA synthetase-like"/>
    <property type="match status" value="1"/>
</dbReference>
<keyword evidence="3" id="KW-1185">Reference proteome</keyword>
<dbReference type="Proteomes" id="UP000199648">
    <property type="component" value="Unassembled WGS sequence"/>
</dbReference>
<dbReference type="InterPro" id="IPR036736">
    <property type="entry name" value="ACP-like_sf"/>
</dbReference>
<dbReference type="SMART" id="SM00563">
    <property type="entry name" value="PlsC"/>
    <property type="match status" value="1"/>
</dbReference>
<evidence type="ECO:0000313" key="2">
    <source>
        <dbReference type="EMBL" id="SCZ55604.1"/>
    </source>
</evidence>